<proteinExistence type="predicted"/>
<accession>K4PBI9</accession>
<feature type="region of interest" description="Disordered" evidence="1">
    <location>
        <begin position="58"/>
        <end position="77"/>
    </location>
</feature>
<gene>
    <name evidence="2" type="primary">S2</name>
</gene>
<protein>
    <submittedName>
        <fullName evidence="2">S2 protein</fullName>
    </submittedName>
</protein>
<organism evidence="2">
    <name type="scientific">Equine infectious anemia virus</name>
    <dbReference type="NCBI Taxonomy" id="11665"/>
    <lineage>
        <taxon>Viruses</taxon>
        <taxon>Riboviria</taxon>
        <taxon>Pararnavirae</taxon>
        <taxon>Artverviricota</taxon>
        <taxon>Revtraviricetes</taxon>
        <taxon>Ortervirales</taxon>
        <taxon>Retroviridae</taxon>
        <taxon>Orthoretrovirinae</taxon>
        <taxon>Lentivirus</taxon>
        <taxon>Lentivirus equinfane</taxon>
    </lineage>
</organism>
<dbReference type="InterPro" id="IPR009480">
    <property type="entry name" value="Equine_IAV_S2"/>
</dbReference>
<sequence length="77" mass="8752">MGVLGKQVTWSVLPSMGASQEEYLPLLVQNQNRQIQTRGVLWCFNPIVIMAAIKEGWQKKGSKYPQKNEKSCSKEKN</sequence>
<evidence type="ECO:0000256" key="1">
    <source>
        <dbReference type="SAM" id="MobiDB-lite"/>
    </source>
</evidence>
<name>K4PBI9_9RETR</name>
<feature type="compositionally biased region" description="Basic and acidic residues" evidence="1">
    <location>
        <begin position="66"/>
        <end position="77"/>
    </location>
</feature>
<dbReference type="Pfam" id="PF06502">
    <property type="entry name" value="Equine_IAV_S2"/>
    <property type="match status" value="1"/>
</dbReference>
<reference evidence="2" key="2">
    <citation type="journal article" date="2013" name="J. Gen. Virol.">
        <title>Identification of a novel equine infectious anemia virus field strain isolated from feral horses in southern Japan.</title>
        <authorList>
            <person name="Dong J.B."/>
            <person name="Zhu W."/>
            <person name="Cook F.R."/>
            <person name="Goto Y."/>
            <person name="Horii Y."/>
            <person name="Haga T."/>
        </authorList>
    </citation>
    <scope>NUCLEOTIDE SEQUENCE</scope>
    <source>
        <strain evidence="2">Miyazaki2011-A</strain>
    </source>
</reference>
<dbReference type="EMBL" id="JX003263">
    <property type="protein sequence ID" value="AFV61766.1"/>
    <property type="molecule type" value="Genomic_DNA"/>
</dbReference>
<evidence type="ECO:0000313" key="2">
    <source>
        <dbReference type="EMBL" id="AFV61766.1"/>
    </source>
</evidence>
<reference evidence="2" key="1">
    <citation type="submission" date="2012-05" db="EMBL/GenBank/DDBJ databases">
        <authorList>
            <person name="Dong J."/>
            <person name="Zhu W."/>
            <person name="Haga T."/>
        </authorList>
    </citation>
    <scope>NUCLEOTIDE SEQUENCE</scope>
    <source>
        <strain evidence="2">Miyazaki2011-A</strain>
    </source>
</reference>